<reference evidence="2" key="2">
    <citation type="submission" date="2025-09" db="UniProtKB">
        <authorList>
            <consortium name="Ensembl"/>
        </authorList>
    </citation>
    <scope>IDENTIFICATION</scope>
</reference>
<keyword evidence="3" id="KW-1185">Reference proteome</keyword>
<organism evidence="2 3">
    <name type="scientific">Gadus morhua</name>
    <name type="common">Atlantic cod</name>
    <dbReference type="NCBI Taxonomy" id="8049"/>
    <lineage>
        <taxon>Eukaryota</taxon>
        <taxon>Metazoa</taxon>
        <taxon>Chordata</taxon>
        <taxon>Craniata</taxon>
        <taxon>Vertebrata</taxon>
        <taxon>Euteleostomi</taxon>
        <taxon>Actinopterygii</taxon>
        <taxon>Neopterygii</taxon>
        <taxon>Teleostei</taxon>
        <taxon>Neoteleostei</taxon>
        <taxon>Acanthomorphata</taxon>
        <taxon>Zeiogadaria</taxon>
        <taxon>Gadariae</taxon>
        <taxon>Gadiformes</taxon>
        <taxon>Gadoidei</taxon>
        <taxon>Gadidae</taxon>
        <taxon>Gadus</taxon>
    </lineage>
</organism>
<accession>A0A8C5A749</accession>
<evidence type="ECO:0000256" key="1">
    <source>
        <dbReference type="SAM" id="MobiDB-lite"/>
    </source>
</evidence>
<protein>
    <submittedName>
        <fullName evidence="2">Uncharacterized protein</fullName>
    </submittedName>
</protein>
<evidence type="ECO:0000313" key="2">
    <source>
        <dbReference type="Ensembl" id="ENSGMOP00000025643.1"/>
    </source>
</evidence>
<sequence>VMLRGGHTVPKTSPLHREQSKRVPHPRGEPAHVYVAGALQDARRDVLASYTDRPPCLTLRLHILGLKC</sequence>
<dbReference type="Proteomes" id="UP000694546">
    <property type="component" value="Chromosome 10"/>
</dbReference>
<dbReference type="Ensembl" id="ENSGMOT00000052979.1">
    <property type="protein sequence ID" value="ENSGMOP00000025643.1"/>
    <property type="gene ID" value="ENSGMOG00000029429.1"/>
</dbReference>
<name>A0A8C5A749_GADMO</name>
<dbReference type="AlphaFoldDB" id="A0A8C5A749"/>
<evidence type="ECO:0000313" key="3">
    <source>
        <dbReference type="Proteomes" id="UP000694546"/>
    </source>
</evidence>
<feature type="region of interest" description="Disordered" evidence="1">
    <location>
        <begin position="1"/>
        <end position="30"/>
    </location>
</feature>
<proteinExistence type="predicted"/>
<reference evidence="2" key="1">
    <citation type="submission" date="2025-08" db="UniProtKB">
        <authorList>
            <consortium name="Ensembl"/>
        </authorList>
    </citation>
    <scope>IDENTIFICATION</scope>
</reference>
<feature type="compositionally biased region" description="Basic and acidic residues" evidence="1">
    <location>
        <begin position="15"/>
        <end position="30"/>
    </location>
</feature>